<proteinExistence type="predicted"/>
<comment type="caution">
    <text evidence="2">The sequence shown here is derived from an EMBL/GenBank/DDBJ whole genome shotgun (WGS) entry which is preliminary data.</text>
</comment>
<feature type="region of interest" description="Disordered" evidence="1">
    <location>
        <begin position="18"/>
        <end position="37"/>
    </location>
</feature>
<dbReference type="Proteomes" id="UP000031982">
    <property type="component" value="Unassembled WGS sequence"/>
</dbReference>
<evidence type="ECO:0000256" key="1">
    <source>
        <dbReference type="SAM" id="MobiDB-lite"/>
    </source>
</evidence>
<reference evidence="2 3" key="1">
    <citation type="submission" date="2015-01" db="EMBL/GenBank/DDBJ databases">
        <title>Genome Assembly of Bacillus badius MTCC 1458.</title>
        <authorList>
            <person name="Verma A."/>
            <person name="Khatri I."/>
            <person name="Mual P."/>
            <person name="Subramanian S."/>
            <person name="Krishnamurthi S."/>
        </authorList>
    </citation>
    <scope>NUCLEOTIDE SEQUENCE [LARGE SCALE GENOMIC DNA]</scope>
    <source>
        <strain evidence="2 3">MTCC 1458</strain>
    </source>
</reference>
<organism evidence="2 3">
    <name type="scientific">Bacillus badius</name>
    <dbReference type="NCBI Taxonomy" id="1455"/>
    <lineage>
        <taxon>Bacteria</taxon>
        <taxon>Bacillati</taxon>
        <taxon>Bacillota</taxon>
        <taxon>Bacilli</taxon>
        <taxon>Bacillales</taxon>
        <taxon>Bacillaceae</taxon>
        <taxon>Pseudobacillus</taxon>
    </lineage>
</organism>
<evidence type="ECO:0008006" key="4">
    <source>
        <dbReference type="Google" id="ProtNLM"/>
    </source>
</evidence>
<protein>
    <recommendedName>
        <fullName evidence="4">Ribose 5-phosphate isomerase B</fullName>
    </recommendedName>
</protein>
<evidence type="ECO:0000313" key="2">
    <source>
        <dbReference type="EMBL" id="KIL74117.1"/>
    </source>
</evidence>
<keyword evidence="3" id="KW-1185">Reference proteome</keyword>
<sequence>MFGGCLPVDSCTIVSPSLNRKGNLADKGNGNAESRKE</sequence>
<name>A0ABR5AQD9_BACBA</name>
<evidence type="ECO:0000313" key="3">
    <source>
        <dbReference type="Proteomes" id="UP000031982"/>
    </source>
</evidence>
<dbReference type="EMBL" id="JXLP01000027">
    <property type="protein sequence ID" value="KIL74117.1"/>
    <property type="molecule type" value="Genomic_DNA"/>
</dbReference>
<accession>A0ABR5AQD9</accession>
<gene>
    <name evidence="2" type="ORF">SD77_2973</name>
</gene>